<keyword evidence="2" id="KW-1185">Reference proteome</keyword>
<evidence type="ECO:0000313" key="2">
    <source>
        <dbReference type="Proteomes" id="UP001458880"/>
    </source>
</evidence>
<sequence>MSHHVNDSIPLETRQQVFQPNEMPSTNFQSSNVKQSRSLKMEHNCIPDNEHIIDINNSENNIERIIEEVNAQNSVFIESDDDAADNEIFDIECGPVTRNNIKYFQFSENSGVRISLYEDYHKTPYDFYKLLITDEIIQLCVTETNRYAAQEKL</sequence>
<comment type="caution">
    <text evidence="1">The sequence shown here is derived from an EMBL/GenBank/DDBJ whole genome shotgun (WGS) entry which is preliminary data.</text>
</comment>
<dbReference type="EMBL" id="JASPKY010000655">
    <property type="protein sequence ID" value="KAK9687222.1"/>
    <property type="molecule type" value="Genomic_DNA"/>
</dbReference>
<evidence type="ECO:0000313" key="1">
    <source>
        <dbReference type="EMBL" id="KAK9687222.1"/>
    </source>
</evidence>
<gene>
    <name evidence="1" type="ORF">QE152_g36596</name>
</gene>
<dbReference type="AlphaFoldDB" id="A0AAW1ID70"/>
<dbReference type="Proteomes" id="UP001458880">
    <property type="component" value="Unassembled WGS sequence"/>
</dbReference>
<protein>
    <submittedName>
        <fullName evidence="1">Uncharacterized protein</fullName>
    </submittedName>
</protein>
<accession>A0AAW1ID70</accession>
<organism evidence="1 2">
    <name type="scientific">Popillia japonica</name>
    <name type="common">Japanese beetle</name>
    <dbReference type="NCBI Taxonomy" id="7064"/>
    <lineage>
        <taxon>Eukaryota</taxon>
        <taxon>Metazoa</taxon>
        <taxon>Ecdysozoa</taxon>
        <taxon>Arthropoda</taxon>
        <taxon>Hexapoda</taxon>
        <taxon>Insecta</taxon>
        <taxon>Pterygota</taxon>
        <taxon>Neoptera</taxon>
        <taxon>Endopterygota</taxon>
        <taxon>Coleoptera</taxon>
        <taxon>Polyphaga</taxon>
        <taxon>Scarabaeiformia</taxon>
        <taxon>Scarabaeidae</taxon>
        <taxon>Rutelinae</taxon>
        <taxon>Popillia</taxon>
    </lineage>
</organism>
<proteinExistence type="predicted"/>
<reference evidence="1 2" key="1">
    <citation type="journal article" date="2024" name="BMC Genomics">
        <title>De novo assembly and annotation of Popillia japonica's genome with initial clues to its potential as an invasive pest.</title>
        <authorList>
            <person name="Cucini C."/>
            <person name="Boschi S."/>
            <person name="Funari R."/>
            <person name="Cardaioli E."/>
            <person name="Iannotti N."/>
            <person name="Marturano G."/>
            <person name="Paoli F."/>
            <person name="Bruttini M."/>
            <person name="Carapelli A."/>
            <person name="Frati F."/>
            <person name="Nardi F."/>
        </authorList>
    </citation>
    <scope>NUCLEOTIDE SEQUENCE [LARGE SCALE GENOMIC DNA]</scope>
    <source>
        <strain evidence="1">DMR45628</strain>
    </source>
</reference>
<name>A0AAW1ID70_POPJA</name>